<evidence type="ECO:0008006" key="4">
    <source>
        <dbReference type="Google" id="ProtNLM"/>
    </source>
</evidence>
<comment type="caution">
    <text evidence="2">The sequence shown here is derived from an EMBL/GenBank/DDBJ whole genome shotgun (WGS) entry which is preliminary data.</text>
</comment>
<keyword evidence="1" id="KW-0732">Signal</keyword>
<dbReference type="EMBL" id="REGN01000670">
    <property type="protein sequence ID" value="RNA40126.1"/>
    <property type="molecule type" value="Genomic_DNA"/>
</dbReference>
<feature type="signal peptide" evidence="1">
    <location>
        <begin position="1"/>
        <end position="21"/>
    </location>
</feature>
<dbReference type="InterPro" id="IPR036508">
    <property type="entry name" value="Chitin-bd_dom_sf"/>
</dbReference>
<dbReference type="GO" id="GO:0008061">
    <property type="term" value="F:chitin binding"/>
    <property type="evidence" value="ECO:0007669"/>
    <property type="project" value="InterPro"/>
</dbReference>
<evidence type="ECO:0000313" key="2">
    <source>
        <dbReference type="EMBL" id="RNA40126.1"/>
    </source>
</evidence>
<dbReference type="AlphaFoldDB" id="A0A3M7SWI6"/>
<proteinExistence type="predicted"/>
<name>A0A3M7SWI6_BRAPC</name>
<evidence type="ECO:0000256" key="1">
    <source>
        <dbReference type="SAM" id="SignalP"/>
    </source>
</evidence>
<gene>
    <name evidence="2" type="ORF">BpHYR1_044115</name>
</gene>
<feature type="chain" id="PRO_5018241518" description="Chitin-binding type-2 domain-containing protein" evidence="1">
    <location>
        <begin position="22"/>
        <end position="171"/>
    </location>
</feature>
<sequence>MQNSAFILLSLLALGKYSVQQSWKNDKIVRQWEPNTFQYETVQNQAQLNEEFLHPAGKNPAPIPLQMVNQAGQGAQANGPYPIKQETMTNTGEKIVENLIGGIPFDCATKPTGHWRDGNFCDIFHACVYGQQRKSYVCPIVGERTYFDEVTKRCEFLNQNPTACSVNQFYL</sequence>
<dbReference type="SUPFAM" id="SSF57625">
    <property type="entry name" value="Invertebrate chitin-binding proteins"/>
    <property type="match status" value="1"/>
</dbReference>
<keyword evidence="3" id="KW-1185">Reference proteome</keyword>
<evidence type="ECO:0000313" key="3">
    <source>
        <dbReference type="Proteomes" id="UP000276133"/>
    </source>
</evidence>
<reference evidence="2 3" key="1">
    <citation type="journal article" date="2018" name="Sci. Rep.">
        <title>Genomic signatures of local adaptation to the degree of environmental predictability in rotifers.</title>
        <authorList>
            <person name="Franch-Gras L."/>
            <person name="Hahn C."/>
            <person name="Garcia-Roger E.M."/>
            <person name="Carmona M.J."/>
            <person name="Serra M."/>
            <person name="Gomez A."/>
        </authorList>
    </citation>
    <scope>NUCLEOTIDE SEQUENCE [LARGE SCALE GENOMIC DNA]</scope>
    <source>
        <strain evidence="2">HYR1</strain>
    </source>
</reference>
<dbReference type="Proteomes" id="UP000276133">
    <property type="component" value="Unassembled WGS sequence"/>
</dbReference>
<dbReference type="OrthoDB" id="10143772at2759"/>
<organism evidence="2 3">
    <name type="scientific">Brachionus plicatilis</name>
    <name type="common">Marine rotifer</name>
    <name type="synonym">Brachionus muelleri</name>
    <dbReference type="NCBI Taxonomy" id="10195"/>
    <lineage>
        <taxon>Eukaryota</taxon>
        <taxon>Metazoa</taxon>
        <taxon>Spiralia</taxon>
        <taxon>Gnathifera</taxon>
        <taxon>Rotifera</taxon>
        <taxon>Eurotatoria</taxon>
        <taxon>Monogononta</taxon>
        <taxon>Pseudotrocha</taxon>
        <taxon>Ploima</taxon>
        <taxon>Brachionidae</taxon>
        <taxon>Brachionus</taxon>
    </lineage>
</organism>
<protein>
    <recommendedName>
        <fullName evidence="4">Chitin-binding type-2 domain-containing protein</fullName>
    </recommendedName>
</protein>
<accession>A0A3M7SWI6</accession>